<gene>
    <name evidence="13" type="ORF">SSOP1_2816</name>
</gene>
<sequence length="291" mass="34171">MIILSFYKLLERVICVHSITTYWWKYYLASFFSILVIGIVISSLNINIPYFFLIQIGLVFSLWYLISPIIMILVFKMRRAPQDVTFMVEDLSKKYNVKLSKVYIINDNFLNAFAFGNIIFRGIAVTSPLYESLVQEELAAVLSHEIAHIKNYDPEVMLLTIFSINSIYAALIYYLPLVSLFFLIIYFVILLPSVFYVHRKIEKRADLTAVKVNPDITYWLESSLIKIGYLSRSIPTNMLRYVPPIQIFLAKEFIVNHIVDEKSVLSFRTHPSLKERLLYLSQYEKQKMYYI</sequence>
<keyword evidence="2 10" id="KW-0645">Protease</keyword>
<dbReference type="PANTHER" id="PTHR43221">
    <property type="entry name" value="PROTEASE HTPX"/>
    <property type="match status" value="1"/>
</dbReference>
<evidence type="ECO:0000256" key="7">
    <source>
        <dbReference type="ARBA" id="ARBA00022989"/>
    </source>
</evidence>
<feature type="transmembrane region" description="Helical" evidence="11">
    <location>
        <begin position="26"/>
        <end position="44"/>
    </location>
</feature>
<dbReference type="GO" id="GO:0046872">
    <property type="term" value="F:metal ion binding"/>
    <property type="evidence" value="ECO:0007669"/>
    <property type="project" value="UniProtKB-KW"/>
</dbReference>
<evidence type="ECO:0000256" key="8">
    <source>
        <dbReference type="ARBA" id="ARBA00023049"/>
    </source>
</evidence>
<evidence type="ECO:0000259" key="12">
    <source>
        <dbReference type="Pfam" id="PF01435"/>
    </source>
</evidence>
<keyword evidence="3 11" id="KW-0812">Transmembrane</keyword>
<evidence type="ECO:0000313" key="14">
    <source>
        <dbReference type="Proteomes" id="UP000076770"/>
    </source>
</evidence>
<feature type="transmembrane region" description="Helical" evidence="11">
    <location>
        <begin position="50"/>
        <end position="75"/>
    </location>
</feature>
<keyword evidence="9 11" id="KW-0472">Membrane</keyword>
<dbReference type="GO" id="GO:0004222">
    <property type="term" value="F:metalloendopeptidase activity"/>
    <property type="evidence" value="ECO:0007669"/>
    <property type="project" value="InterPro"/>
</dbReference>
<evidence type="ECO:0000256" key="6">
    <source>
        <dbReference type="ARBA" id="ARBA00022833"/>
    </source>
</evidence>
<comment type="similarity">
    <text evidence="10">Belongs to the peptidase M48 family.</text>
</comment>
<proteinExistence type="inferred from homology"/>
<evidence type="ECO:0000256" key="1">
    <source>
        <dbReference type="ARBA" id="ARBA00022475"/>
    </source>
</evidence>
<keyword evidence="7 11" id="KW-1133">Transmembrane helix</keyword>
<evidence type="ECO:0000256" key="10">
    <source>
        <dbReference type="RuleBase" id="RU003983"/>
    </source>
</evidence>
<accession>A0A157T527</accession>
<evidence type="ECO:0000256" key="11">
    <source>
        <dbReference type="SAM" id="Phobius"/>
    </source>
</evidence>
<evidence type="ECO:0000256" key="2">
    <source>
        <dbReference type="ARBA" id="ARBA00022670"/>
    </source>
</evidence>
<dbReference type="PANTHER" id="PTHR43221:SF2">
    <property type="entry name" value="PROTEASE HTPX HOMOLOG"/>
    <property type="match status" value="1"/>
</dbReference>
<name>A0A157T527_SACSO</name>
<evidence type="ECO:0000256" key="9">
    <source>
        <dbReference type="ARBA" id="ARBA00023136"/>
    </source>
</evidence>
<comment type="cofactor">
    <cofactor evidence="10">
        <name>Zn(2+)</name>
        <dbReference type="ChEBI" id="CHEBI:29105"/>
    </cofactor>
    <text evidence="10">Binds 1 zinc ion per subunit.</text>
</comment>
<feature type="transmembrane region" description="Helical" evidence="11">
    <location>
        <begin position="180"/>
        <end position="197"/>
    </location>
</feature>
<dbReference type="GO" id="GO:0006508">
    <property type="term" value="P:proteolysis"/>
    <property type="evidence" value="ECO:0007669"/>
    <property type="project" value="UniProtKB-KW"/>
</dbReference>
<keyword evidence="5 10" id="KW-0378">Hydrolase</keyword>
<dbReference type="PATRIC" id="fig|2287.9.peg.2953"/>
<organism evidence="13 14">
    <name type="scientific">Saccharolobus solfataricus</name>
    <name type="common">Sulfolobus solfataricus</name>
    <dbReference type="NCBI Taxonomy" id="2287"/>
    <lineage>
        <taxon>Archaea</taxon>
        <taxon>Thermoproteota</taxon>
        <taxon>Thermoprotei</taxon>
        <taxon>Sulfolobales</taxon>
        <taxon>Sulfolobaceae</taxon>
        <taxon>Saccharolobus</taxon>
    </lineage>
</organism>
<keyword evidence="1" id="KW-1003">Cell membrane</keyword>
<dbReference type="AlphaFoldDB" id="A0A157T527"/>
<dbReference type="InterPro" id="IPR050083">
    <property type="entry name" value="HtpX_protease"/>
</dbReference>
<keyword evidence="4" id="KW-0479">Metal-binding</keyword>
<evidence type="ECO:0000256" key="4">
    <source>
        <dbReference type="ARBA" id="ARBA00022723"/>
    </source>
</evidence>
<dbReference type="InterPro" id="IPR001915">
    <property type="entry name" value="Peptidase_M48"/>
</dbReference>
<dbReference type="EMBL" id="LT549890">
    <property type="protein sequence ID" value="SAI86370.1"/>
    <property type="molecule type" value="Genomic_DNA"/>
</dbReference>
<keyword evidence="8 10" id="KW-0482">Metalloprotease</keyword>
<evidence type="ECO:0000256" key="5">
    <source>
        <dbReference type="ARBA" id="ARBA00022801"/>
    </source>
</evidence>
<reference evidence="14" key="1">
    <citation type="submission" date="2016-04" db="EMBL/GenBank/DDBJ databases">
        <authorList>
            <person name="Shah S.A."/>
            <person name="Garrett R.A."/>
        </authorList>
    </citation>
    <scope>NUCLEOTIDE SEQUENCE [LARGE SCALE GENOMIC DNA]</scope>
    <source>
        <strain evidence="14">ATCC 35091 / DSM 1616 / JCM 8930 / NBRC 15331 / P1</strain>
    </source>
</reference>
<keyword evidence="6 10" id="KW-0862">Zinc</keyword>
<evidence type="ECO:0000313" key="13">
    <source>
        <dbReference type="EMBL" id="SAI86370.1"/>
    </source>
</evidence>
<protein>
    <submittedName>
        <fullName evidence="13">Heat-shock protein HspX</fullName>
    </submittedName>
</protein>
<evidence type="ECO:0000256" key="3">
    <source>
        <dbReference type="ARBA" id="ARBA00022692"/>
    </source>
</evidence>
<dbReference type="Gene3D" id="3.30.2010.10">
    <property type="entry name" value="Metalloproteases ('zincins'), catalytic domain"/>
    <property type="match status" value="1"/>
</dbReference>
<dbReference type="Proteomes" id="UP000076770">
    <property type="component" value="Chromosome i"/>
</dbReference>
<feature type="domain" description="Peptidase M48" evidence="12">
    <location>
        <begin position="83"/>
        <end position="282"/>
    </location>
</feature>
<dbReference type="Pfam" id="PF01435">
    <property type="entry name" value="Peptidase_M48"/>
    <property type="match status" value="1"/>
</dbReference>